<name>A0A0M2HJW2_9MICO</name>
<proteinExistence type="predicted"/>
<dbReference type="SUPFAM" id="SSF47413">
    <property type="entry name" value="lambda repressor-like DNA-binding domains"/>
    <property type="match status" value="1"/>
</dbReference>
<dbReference type="InterPro" id="IPR028082">
    <property type="entry name" value="Peripla_BP_I"/>
</dbReference>
<dbReference type="PANTHER" id="PTHR30146">
    <property type="entry name" value="LACI-RELATED TRANSCRIPTIONAL REPRESSOR"/>
    <property type="match status" value="1"/>
</dbReference>
<sequence>MIVSEHGTAESPQRRREPSMEDVAREAGVSGQTVSRVVNARGYVGAATRERVEAAMQRLGYRPNSAARALRSGRFRTIGVVMFSFSSYGNQRTLDAIAVRAAELGYALTLIPVASSARETVAGAFRRLEEHAVDGIIIVIEAHQLDEADIEIPDALPVVFVDSNRSAEHPFVDTDQAQGARLATEHLLDLGHHTVWHVAGPAKSYSAERRREAWQSTLESRGLEVPEAIEGDWSAASGHEAGRRLASTGGVTAVFAANDQMAIGVLRAFREAGLDVPGDISVVGFDGLPDAAQLWPPLTTVQQHPERVGALAVDALLAELEGEERVQTPLVGTELVVRASTAAPRSS</sequence>
<evidence type="ECO:0000256" key="1">
    <source>
        <dbReference type="ARBA" id="ARBA00023015"/>
    </source>
</evidence>
<reference evidence="6 7" key="1">
    <citation type="submission" date="2015-02" db="EMBL/GenBank/DDBJ databases">
        <title>Draft genome sequences of ten Microbacterium spp. with emphasis on heavy metal contaminated environments.</title>
        <authorList>
            <person name="Corretto E."/>
        </authorList>
    </citation>
    <scope>NUCLEOTIDE SEQUENCE [LARGE SCALE GENOMIC DNA]</scope>
    <source>
        <strain evidence="6 7">SA35</strain>
    </source>
</reference>
<evidence type="ECO:0000256" key="4">
    <source>
        <dbReference type="SAM" id="MobiDB-lite"/>
    </source>
</evidence>
<dbReference type="PROSITE" id="PS00356">
    <property type="entry name" value="HTH_LACI_1"/>
    <property type="match status" value="1"/>
</dbReference>
<dbReference type="EMBL" id="JYJB01000010">
    <property type="protein sequence ID" value="KJL47045.1"/>
    <property type="molecule type" value="Genomic_DNA"/>
</dbReference>
<dbReference type="Pfam" id="PF00356">
    <property type="entry name" value="LacI"/>
    <property type="match status" value="1"/>
</dbReference>
<dbReference type="PATRIC" id="fig|273678.4.peg.3686"/>
<keyword evidence="7" id="KW-1185">Reference proteome</keyword>
<dbReference type="Proteomes" id="UP000033900">
    <property type="component" value="Unassembled WGS sequence"/>
</dbReference>
<dbReference type="InterPro" id="IPR010982">
    <property type="entry name" value="Lambda_DNA-bd_dom_sf"/>
</dbReference>
<dbReference type="PRINTS" id="PR00036">
    <property type="entry name" value="HTHLACI"/>
</dbReference>
<comment type="caution">
    <text evidence="6">The sequence shown here is derived from an EMBL/GenBank/DDBJ whole genome shotgun (WGS) entry which is preliminary data.</text>
</comment>
<feature type="domain" description="HTH lacI-type" evidence="5">
    <location>
        <begin position="18"/>
        <end position="72"/>
    </location>
</feature>
<dbReference type="GO" id="GO:0003700">
    <property type="term" value="F:DNA-binding transcription factor activity"/>
    <property type="evidence" value="ECO:0007669"/>
    <property type="project" value="TreeGrafter"/>
</dbReference>
<evidence type="ECO:0000256" key="3">
    <source>
        <dbReference type="ARBA" id="ARBA00023163"/>
    </source>
</evidence>
<dbReference type="CDD" id="cd01574">
    <property type="entry name" value="PBP1_LacI"/>
    <property type="match status" value="1"/>
</dbReference>
<keyword evidence="1" id="KW-0805">Transcription regulation</keyword>
<protein>
    <submittedName>
        <fullName evidence="6">Lactose operon repressor</fullName>
    </submittedName>
</protein>
<evidence type="ECO:0000313" key="7">
    <source>
        <dbReference type="Proteomes" id="UP000033900"/>
    </source>
</evidence>
<evidence type="ECO:0000313" key="6">
    <source>
        <dbReference type="EMBL" id="KJL47045.1"/>
    </source>
</evidence>
<evidence type="ECO:0000259" key="5">
    <source>
        <dbReference type="PROSITE" id="PS50932"/>
    </source>
</evidence>
<feature type="compositionally biased region" description="Basic and acidic residues" evidence="4">
    <location>
        <begin position="12"/>
        <end position="25"/>
    </location>
</feature>
<dbReference type="STRING" id="273678.RS84_03692"/>
<dbReference type="PROSITE" id="PS50932">
    <property type="entry name" value="HTH_LACI_2"/>
    <property type="match status" value="1"/>
</dbReference>
<keyword evidence="2" id="KW-0238">DNA-binding</keyword>
<dbReference type="SUPFAM" id="SSF53822">
    <property type="entry name" value="Periplasmic binding protein-like I"/>
    <property type="match status" value="1"/>
</dbReference>
<dbReference type="Pfam" id="PF13377">
    <property type="entry name" value="Peripla_BP_3"/>
    <property type="match status" value="1"/>
</dbReference>
<dbReference type="PANTHER" id="PTHR30146:SF153">
    <property type="entry name" value="LACTOSE OPERON REPRESSOR"/>
    <property type="match status" value="1"/>
</dbReference>
<dbReference type="InterPro" id="IPR000843">
    <property type="entry name" value="HTH_LacI"/>
</dbReference>
<organism evidence="6 7">
    <name type="scientific">Microbacterium hydrocarbonoxydans</name>
    <dbReference type="NCBI Taxonomy" id="273678"/>
    <lineage>
        <taxon>Bacteria</taxon>
        <taxon>Bacillati</taxon>
        <taxon>Actinomycetota</taxon>
        <taxon>Actinomycetes</taxon>
        <taxon>Micrococcales</taxon>
        <taxon>Microbacteriaceae</taxon>
        <taxon>Microbacterium</taxon>
    </lineage>
</organism>
<keyword evidence="3" id="KW-0804">Transcription</keyword>
<dbReference type="GO" id="GO:0000976">
    <property type="term" value="F:transcription cis-regulatory region binding"/>
    <property type="evidence" value="ECO:0007669"/>
    <property type="project" value="TreeGrafter"/>
</dbReference>
<dbReference type="Gene3D" id="3.40.50.2300">
    <property type="match status" value="2"/>
</dbReference>
<dbReference type="SMART" id="SM00354">
    <property type="entry name" value="HTH_LACI"/>
    <property type="match status" value="1"/>
</dbReference>
<gene>
    <name evidence="6" type="primary">lacI_9</name>
    <name evidence="6" type="ORF">RS84_03692</name>
</gene>
<dbReference type="InterPro" id="IPR046335">
    <property type="entry name" value="LacI/GalR-like_sensor"/>
</dbReference>
<dbReference type="AlphaFoldDB" id="A0A0M2HJW2"/>
<dbReference type="CDD" id="cd01392">
    <property type="entry name" value="HTH_LacI"/>
    <property type="match status" value="1"/>
</dbReference>
<accession>A0A0M2HJW2</accession>
<dbReference type="Gene3D" id="1.10.260.40">
    <property type="entry name" value="lambda repressor-like DNA-binding domains"/>
    <property type="match status" value="1"/>
</dbReference>
<feature type="region of interest" description="Disordered" evidence="4">
    <location>
        <begin position="1"/>
        <end position="28"/>
    </location>
</feature>
<evidence type="ECO:0000256" key="2">
    <source>
        <dbReference type="ARBA" id="ARBA00023125"/>
    </source>
</evidence>